<dbReference type="InterPro" id="IPR000836">
    <property type="entry name" value="PRTase_dom"/>
</dbReference>
<feature type="domain" description="Rhodanese" evidence="1">
    <location>
        <begin position="155"/>
        <end position="239"/>
    </location>
</feature>
<evidence type="ECO:0000313" key="3">
    <source>
        <dbReference type="Proteomes" id="UP001501585"/>
    </source>
</evidence>
<sequence length="258" mass="28877">MTSGELRRVRANVVLQTNYLHAVPRKGPGLCEVCYGAIDPKYTRCLKCKRMESAARGSLADLVVPITYRIDGQHAHDLRWYKKTDVSGTEAHRRRLAALFWYFRDHHIACVKEAAGLSSFTHACFVPSTKTPESTHPLQELLAPAVSTLCLIDLAVNTDVDSESREFHKDWFRLARIPQGRRPDADVVLIDDTWVTGSRAQSAAYRLKRAGARTVVILVLARQLDAGYAHTQRILGPIRNSTYDLGDCAVHDESQPRG</sequence>
<gene>
    <name evidence="2" type="ORF">GCM10009799_28020</name>
</gene>
<dbReference type="Gene3D" id="3.40.50.2020">
    <property type="match status" value="1"/>
</dbReference>
<keyword evidence="3" id="KW-1185">Reference proteome</keyword>
<dbReference type="Proteomes" id="UP001501585">
    <property type="component" value="Unassembled WGS sequence"/>
</dbReference>
<evidence type="ECO:0000259" key="1">
    <source>
        <dbReference type="PROSITE" id="PS50206"/>
    </source>
</evidence>
<dbReference type="PROSITE" id="PS50206">
    <property type="entry name" value="RHODANESE_3"/>
    <property type="match status" value="1"/>
</dbReference>
<comment type="caution">
    <text evidence="2">The sequence shown here is derived from an EMBL/GenBank/DDBJ whole genome shotgun (WGS) entry which is preliminary data.</text>
</comment>
<proteinExistence type="predicted"/>
<dbReference type="EMBL" id="BAAAPC010000011">
    <property type="protein sequence ID" value="GAA1999252.1"/>
    <property type="molecule type" value="Genomic_DNA"/>
</dbReference>
<dbReference type="InterPro" id="IPR001763">
    <property type="entry name" value="Rhodanese-like_dom"/>
</dbReference>
<evidence type="ECO:0000313" key="2">
    <source>
        <dbReference type="EMBL" id="GAA1999252.1"/>
    </source>
</evidence>
<dbReference type="SUPFAM" id="SSF53271">
    <property type="entry name" value="PRTase-like"/>
    <property type="match status" value="1"/>
</dbReference>
<dbReference type="CDD" id="cd06223">
    <property type="entry name" value="PRTases_typeI"/>
    <property type="match status" value="1"/>
</dbReference>
<reference evidence="2 3" key="1">
    <citation type="journal article" date="2019" name="Int. J. Syst. Evol. Microbiol.">
        <title>The Global Catalogue of Microorganisms (GCM) 10K type strain sequencing project: providing services to taxonomists for standard genome sequencing and annotation.</title>
        <authorList>
            <consortium name="The Broad Institute Genomics Platform"/>
            <consortium name="The Broad Institute Genome Sequencing Center for Infectious Disease"/>
            <person name="Wu L."/>
            <person name="Ma J."/>
        </authorList>
    </citation>
    <scope>NUCLEOTIDE SEQUENCE [LARGE SCALE GENOMIC DNA]</scope>
    <source>
        <strain evidence="2 3">JCM 15313</strain>
    </source>
</reference>
<protein>
    <recommendedName>
        <fullName evidence="1">Rhodanese domain-containing protein</fullName>
    </recommendedName>
</protein>
<organism evidence="2 3">
    <name type="scientific">Nocardiopsis rhodophaea</name>
    <dbReference type="NCBI Taxonomy" id="280238"/>
    <lineage>
        <taxon>Bacteria</taxon>
        <taxon>Bacillati</taxon>
        <taxon>Actinomycetota</taxon>
        <taxon>Actinomycetes</taxon>
        <taxon>Streptosporangiales</taxon>
        <taxon>Nocardiopsidaceae</taxon>
        <taxon>Nocardiopsis</taxon>
    </lineage>
</organism>
<accession>A0ABN2T5L7</accession>
<dbReference type="InterPro" id="IPR029057">
    <property type="entry name" value="PRTase-like"/>
</dbReference>
<name>A0ABN2T5L7_9ACTN</name>